<keyword evidence="1" id="KW-0315">Glutamine amidotransferase</keyword>
<dbReference type="PANTHER" id="PTHR43418:SF4">
    <property type="entry name" value="MULTIFUNCTIONAL TRYPTOPHAN BIOSYNTHESIS PROTEIN"/>
    <property type="match status" value="1"/>
</dbReference>
<dbReference type="PANTHER" id="PTHR43418">
    <property type="entry name" value="MULTIFUNCTIONAL TRYPTOPHAN BIOSYNTHESIS PROTEIN-RELATED"/>
    <property type="match status" value="1"/>
</dbReference>
<dbReference type="AlphaFoldDB" id="A0A1T0A8K9"/>
<dbReference type="OrthoDB" id="9786812at2"/>
<evidence type="ECO:0000313" key="5">
    <source>
        <dbReference type="Proteomes" id="UP000190435"/>
    </source>
</evidence>
<dbReference type="InterPro" id="IPR006221">
    <property type="entry name" value="TrpG/PapA_dom"/>
</dbReference>
<sequence>MLLMIDNFCSFTYNIVQYFGELQQDIKVLRNNETSIEEIKALNPKAIVLGPGPCSPTEAGVTVPILTELSQEIPTLGVCLGHQAIGQAFGGKVVRAGEVMHGRLSPVHHHDVGVFSGLPSPFMATRYHSLVIDKTCLPECLEVSAWTQNDDGSVQEIMGVRHKTLPIEGVQFHPESILSEHGYQIFNNFLLRYGLAKLDNQHLPEVA</sequence>
<keyword evidence="4" id="KW-0456">Lyase</keyword>
<dbReference type="RefSeq" id="WP_078275823.1">
    <property type="nucleotide sequence ID" value="NZ_CAACXO010000006.1"/>
</dbReference>
<dbReference type="InterPro" id="IPR029062">
    <property type="entry name" value="Class_I_gatase-like"/>
</dbReference>
<dbReference type="EMBL" id="MUXU01000017">
    <property type="protein sequence ID" value="OOR92082.1"/>
    <property type="molecule type" value="Genomic_DNA"/>
</dbReference>
<evidence type="ECO:0000313" key="3">
    <source>
        <dbReference type="EMBL" id="OOR92082.1"/>
    </source>
</evidence>
<keyword evidence="5" id="KW-1185">Reference proteome</keyword>
<dbReference type="NCBIfam" id="TIGR00566">
    <property type="entry name" value="trpG_papA"/>
    <property type="match status" value="1"/>
</dbReference>
<proteinExistence type="predicted"/>
<reference evidence="4 6" key="2">
    <citation type="submission" date="2018-06" db="EMBL/GenBank/DDBJ databases">
        <authorList>
            <consortium name="Pathogen Informatics"/>
            <person name="Doyle S."/>
        </authorList>
    </citation>
    <scope>NUCLEOTIDE SEQUENCE [LARGE SCALE GENOMIC DNA]</scope>
    <source>
        <strain evidence="4 6">NCTC10293</strain>
    </source>
</reference>
<dbReference type="InterPro" id="IPR017926">
    <property type="entry name" value="GATASE"/>
</dbReference>
<evidence type="ECO:0000259" key="2">
    <source>
        <dbReference type="Pfam" id="PF00117"/>
    </source>
</evidence>
<dbReference type="PRINTS" id="PR00097">
    <property type="entry name" value="ANTSNTHASEII"/>
</dbReference>
<reference evidence="3 5" key="1">
    <citation type="submission" date="2017-02" db="EMBL/GenBank/DDBJ databases">
        <title>Draft genome sequence of Moraxella caviae CCUG 355 type strain.</title>
        <authorList>
            <person name="Engstrom-Jakobsson H."/>
            <person name="Salva-Serra F."/>
            <person name="Thorell K."/>
            <person name="Gonzales-Siles L."/>
            <person name="Karlsson R."/>
            <person name="Boulund F."/>
            <person name="Engstrand L."/>
            <person name="Moore E."/>
        </authorList>
    </citation>
    <scope>NUCLEOTIDE SEQUENCE [LARGE SCALE GENOMIC DNA]</scope>
    <source>
        <strain evidence="3 5">CCUG 355</strain>
    </source>
</reference>
<evidence type="ECO:0000313" key="4">
    <source>
        <dbReference type="EMBL" id="STZ14436.1"/>
    </source>
</evidence>
<dbReference type="GO" id="GO:0004049">
    <property type="term" value="F:anthranilate synthase activity"/>
    <property type="evidence" value="ECO:0007669"/>
    <property type="project" value="UniProtKB-EC"/>
</dbReference>
<protein>
    <submittedName>
        <fullName evidence="4">Anthranilate synthase component II</fullName>
        <ecNumber evidence="4">4.1.3.27</ecNumber>
    </submittedName>
    <submittedName>
        <fullName evidence="3">Anthranilate/aminodeoxychorismate synthase component II</fullName>
    </submittedName>
</protein>
<accession>A0A1T0A8K9</accession>
<dbReference type="Pfam" id="PF00117">
    <property type="entry name" value="GATase"/>
    <property type="match status" value="1"/>
</dbReference>
<dbReference type="PROSITE" id="PS51273">
    <property type="entry name" value="GATASE_TYPE_1"/>
    <property type="match status" value="1"/>
</dbReference>
<name>A0A1T0A8K9_9GAMM</name>
<dbReference type="GO" id="GO:0000162">
    <property type="term" value="P:L-tryptophan biosynthetic process"/>
    <property type="evidence" value="ECO:0007669"/>
    <property type="project" value="TreeGrafter"/>
</dbReference>
<dbReference type="CDD" id="cd01743">
    <property type="entry name" value="GATase1_Anthranilate_Synthase"/>
    <property type="match status" value="1"/>
</dbReference>
<dbReference type="InterPro" id="IPR050472">
    <property type="entry name" value="Anth_synth/Amidotransfase"/>
</dbReference>
<dbReference type="PRINTS" id="PR00096">
    <property type="entry name" value="GATASE"/>
</dbReference>
<evidence type="ECO:0000256" key="1">
    <source>
        <dbReference type="ARBA" id="ARBA00022962"/>
    </source>
</evidence>
<dbReference type="SUPFAM" id="SSF52317">
    <property type="entry name" value="Class I glutamine amidotransferase-like"/>
    <property type="match status" value="1"/>
</dbReference>
<dbReference type="GO" id="GO:0005829">
    <property type="term" value="C:cytosol"/>
    <property type="evidence" value="ECO:0007669"/>
    <property type="project" value="TreeGrafter"/>
</dbReference>
<evidence type="ECO:0000313" key="6">
    <source>
        <dbReference type="Proteomes" id="UP000255279"/>
    </source>
</evidence>
<dbReference type="PRINTS" id="PR00099">
    <property type="entry name" value="CPSGATASE"/>
</dbReference>
<feature type="domain" description="Glutamine amidotransferase" evidence="2">
    <location>
        <begin position="3"/>
        <end position="191"/>
    </location>
</feature>
<dbReference type="EC" id="4.1.3.27" evidence="4"/>
<organism evidence="3 5">
    <name type="scientific">Moraxella caviae</name>
    <dbReference type="NCBI Taxonomy" id="34060"/>
    <lineage>
        <taxon>Bacteria</taxon>
        <taxon>Pseudomonadati</taxon>
        <taxon>Pseudomonadota</taxon>
        <taxon>Gammaproteobacteria</taxon>
        <taxon>Moraxellales</taxon>
        <taxon>Moraxellaceae</taxon>
        <taxon>Moraxella</taxon>
    </lineage>
</organism>
<gene>
    <name evidence="4" type="primary">trpG</name>
    <name evidence="3" type="ORF">B0181_02030</name>
    <name evidence="4" type="ORF">NCTC10293_02030</name>
</gene>
<dbReference type="EMBL" id="UGQE01000004">
    <property type="protein sequence ID" value="STZ14436.1"/>
    <property type="molecule type" value="Genomic_DNA"/>
</dbReference>
<dbReference type="STRING" id="34060.B0181_02030"/>
<dbReference type="Proteomes" id="UP000190435">
    <property type="component" value="Unassembled WGS sequence"/>
</dbReference>
<dbReference type="Proteomes" id="UP000255279">
    <property type="component" value="Unassembled WGS sequence"/>
</dbReference>
<dbReference type="FunFam" id="3.40.50.880:FF:000003">
    <property type="entry name" value="Anthranilate synthase component II"/>
    <property type="match status" value="1"/>
</dbReference>
<dbReference type="Gene3D" id="3.40.50.880">
    <property type="match status" value="1"/>
</dbReference>